<dbReference type="InterPro" id="IPR035942">
    <property type="entry name" value="Lp2179-like_sf"/>
</dbReference>
<dbReference type="AlphaFoldDB" id="A0A7X9LCA9"/>
<protein>
    <submittedName>
        <fullName evidence="1">DUF1831 domain-containing protein</fullName>
    </submittedName>
</protein>
<dbReference type="Gene3D" id="3.30.1820.10">
    <property type="entry name" value="Lp2179-like"/>
    <property type="match status" value="1"/>
</dbReference>
<name>A0A7X9LCA9_STRRT</name>
<dbReference type="EMBL" id="JABASA010000001">
    <property type="protein sequence ID" value="NMD48164.1"/>
    <property type="molecule type" value="Genomic_DNA"/>
</dbReference>
<gene>
    <name evidence="1" type="ORF">HHO37_00410</name>
</gene>
<dbReference type="Proteomes" id="UP000532121">
    <property type="component" value="Unassembled WGS sequence"/>
</dbReference>
<reference evidence="1 2" key="1">
    <citation type="submission" date="2020-04" db="EMBL/GenBank/DDBJ databases">
        <title>MicrobeNet Type strains.</title>
        <authorList>
            <person name="Nicholson A.C."/>
        </authorList>
    </citation>
    <scope>NUCLEOTIDE SEQUENCE [LARGE SCALE GENOMIC DNA]</scope>
    <source>
        <strain evidence="1 2">DSM 22768</strain>
    </source>
</reference>
<dbReference type="InterPro" id="IPR014965">
    <property type="entry name" value="Amino_acid_metab_prot_put"/>
</dbReference>
<comment type="caution">
    <text evidence="1">The sequence shown here is derived from an EMBL/GenBank/DDBJ whole genome shotgun (WGS) entry which is preliminary data.</text>
</comment>
<organism evidence="1 2">
    <name type="scientific">Streptococcus ratti</name>
    <dbReference type="NCBI Taxonomy" id="1341"/>
    <lineage>
        <taxon>Bacteria</taxon>
        <taxon>Bacillati</taxon>
        <taxon>Bacillota</taxon>
        <taxon>Bacilli</taxon>
        <taxon>Lactobacillales</taxon>
        <taxon>Streptococcaceae</taxon>
        <taxon>Streptococcus</taxon>
    </lineage>
</organism>
<dbReference type="Pfam" id="PF08866">
    <property type="entry name" value="DUF1831"/>
    <property type="match status" value="1"/>
</dbReference>
<evidence type="ECO:0000313" key="1">
    <source>
        <dbReference type="EMBL" id="NMD48164.1"/>
    </source>
</evidence>
<evidence type="ECO:0000313" key="2">
    <source>
        <dbReference type="Proteomes" id="UP000532121"/>
    </source>
</evidence>
<dbReference type="RefSeq" id="WP_193522771.1">
    <property type="nucleotide sequence ID" value="NZ_JABASA010000001.1"/>
</dbReference>
<sequence>MAFEKTVNLPDCKYSYTISPKVKKFTLRDTAFVQNKLGNYELSRLLEKVPNSGDGCSLKITINKDLTGFKLTITDKSGLRTVNIFKSAENQTIQDKFYFLMDSLAERDIFEKEEI</sequence>
<accession>A0A7X9LCA9</accession>
<dbReference type="SUPFAM" id="SSF160800">
    <property type="entry name" value="Lp2179-like"/>
    <property type="match status" value="1"/>
</dbReference>
<proteinExistence type="predicted"/>